<evidence type="ECO:0000313" key="9">
    <source>
        <dbReference type="EMBL" id="KAL1899734.1"/>
    </source>
</evidence>
<evidence type="ECO:0000256" key="4">
    <source>
        <dbReference type="ARBA" id="ARBA00022679"/>
    </source>
</evidence>
<dbReference type="Proteomes" id="UP001583280">
    <property type="component" value="Unassembled WGS sequence"/>
</dbReference>
<dbReference type="InterPro" id="IPR016181">
    <property type="entry name" value="Acyl_CoA_acyltransferase"/>
</dbReference>
<dbReference type="InterPro" id="IPR037113">
    <property type="entry name" value="Hat1_N_sf"/>
</dbReference>
<evidence type="ECO:0000256" key="2">
    <source>
        <dbReference type="ARBA" id="ARBA00013184"/>
    </source>
</evidence>
<evidence type="ECO:0000256" key="5">
    <source>
        <dbReference type="ARBA" id="ARBA00023315"/>
    </source>
</evidence>
<evidence type="ECO:0000259" key="8">
    <source>
        <dbReference type="Pfam" id="PF10394"/>
    </source>
</evidence>
<keyword evidence="5 9" id="KW-0012">Acyltransferase</keyword>
<organism evidence="9 10">
    <name type="scientific">Ceratocystis pirilliformis</name>
    <dbReference type="NCBI Taxonomy" id="259994"/>
    <lineage>
        <taxon>Eukaryota</taxon>
        <taxon>Fungi</taxon>
        <taxon>Dikarya</taxon>
        <taxon>Ascomycota</taxon>
        <taxon>Pezizomycotina</taxon>
        <taxon>Sordariomycetes</taxon>
        <taxon>Hypocreomycetidae</taxon>
        <taxon>Microascales</taxon>
        <taxon>Ceratocystidaceae</taxon>
        <taxon>Ceratocystis</taxon>
    </lineage>
</organism>
<feature type="domain" description="Histone acetyl transferase HAT1 N-terminal" evidence="8">
    <location>
        <begin position="9"/>
        <end position="169"/>
    </location>
</feature>
<dbReference type="GO" id="GO:0061733">
    <property type="term" value="F:protein-lysine-acetyltransferase activity"/>
    <property type="evidence" value="ECO:0007669"/>
    <property type="project" value="UniProtKB-EC"/>
</dbReference>
<comment type="caution">
    <text evidence="9">The sequence shown here is derived from an EMBL/GenBank/DDBJ whole genome shotgun (WGS) entry which is preliminary data.</text>
</comment>
<evidence type="ECO:0000256" key="6">
    <source>
        <dbReference type="ARBA" id="ARBA00048017"/>
    </source>
</evidence>
<gene>
    <name evidence="9" type="primary">HAT1</name>
    <name evidence="9" type="ORF">Cpir12675_001233</name>
</gene>
<name>A0ABR3ZJL9_9PEZI</name>
<dbReference type="Gene3D" id="3.90.360.10">
    <property type="entry name" value="Histone acetyl transferase 1 (HAT1), N-terminal domain"/>
    <property type="match status" value="1"/>
</dbReference>
<dbReference type="PANTHER" id="PTHR12046">
    <property type="entry name" value="HISTONE ACETYLTRANSFERASE TYPE B CATALYTIC SUBUNIT"/>
    <property type="match status" value="1"/>
</dbReference>
<dbReference type="Pfam" id="PF21184">
    <property type="entry name" value="HAT1_C_fung"/>
    <property type="match status" value="1"/>
</dbReference>
<dbReference type="SUPFAM" id="SSF55729">
    <property type="entry name" value="Acyl-CoA N-acyltransferases (Nat)"/>
    <property type="match status" value="1"/>
</dbReference>
<feature type="region of interest" description="Disordered" evidence="7">
    <location>
        <begin position="453"/>
        <end position="519"/>
    </location>
</feature>
<dbReference type="CDD" id="cd04301">
    <property type="entry name" value="NAT_SF"/>
    <property type="match status" value="1"/>
</dbReference>
<dbReference type="InterPro" id="IPR017380">
    <property type="entry name" value="Hist_AcTrfase_B-typ_cat-su"/>
</dbReference>
<evidence type="ECO:0000313" key="10">
    <source>
        <dbReference type="Proteomes" id="UP001583280"/>
    </source>
</evidence>
<dbReference type="InterPro" id="IPR019467">
    <property type="entry name" value="Hat1_N"/>
</dbReference>
<reference evidence="9 10" key="1">
    <citation type="journal article" date="2024" name="IMA Fungus">
        <title>IMA Genome - F19 : A genome assembly and annotation guide to empower mycologists, including annotated draft genome sequences of Ceratocystis pirilliformis, Diaporthe australafricana, Fusarium ophioides, Paecilomyces lecythidis, and Sporothrix stenoceras.</title>
        <authorList>
            <person name="Aylward J."/>
            <person name="Wilson A.M."/>
            <person name="Visagie C.M."/>
            <person name="Spraker J."/>
            <person name="Barnes I."/>
            <person name="Buitendag C."/>
            <person name="Ceriani C."/>
            <person name="Del Mar Angel L."/>
            <person name="du Plessis D."/>
            <person name="Fuchs T."/>
            <person name="Gasser K."/>
            <person name="Kramer D."/>
            <person name="Li W."/>
            <person name="Munsamy K."/>
            <person name="Piso A."/>
            <person name="Price J.L."/>
            <person name="Sonnekus B."/>
            <person name="Thomas C."/>
            <person name="van der Nest A."/>
            <person name="van Dijk A."/>
            <person name="van Heerden A."/>
            <person name="van Vuuren N."/>
            <person name="Yilmaz N."/>
            <person name="Duong T.A."/>
            <person name="van der Merwe N.A."/>
            <person name="Wingfield M.J."/>
            <person name="Wingfield B.D."/>
        </authorList>
    </citation>
    <scope>NUCLEOTIDE SEQUENCE [LARGE SCALE GENOMIC DNA]</scope>
    <source>
        <strain evidence="9 10">CMW 12675</strain>
    </source>
</reference>
<feature type="compositionally biased region" description="Basic and acidic residues" evidence="7">
    <location>
        <begin position="453"/>
        <end position="479"/>
    </location>
</feature>
<evidence type="ECO:0000256" key="3">
    <source>
        <dbReference type="ARBA" id="ARBA00021268"/>
    </source>
</evidence>
<dbReference type="Pfam" id="PF10394">
    <property type="entry name" value="Hat1_N"/>
    <property type="match status" value="1"/>
</dbReference>
<feature type="compositionally biased region" description="Polar residues" evidence="7">
    <location>
        <begin position="480"/>
        <end position="489"/>
    </location>
</feature>
<keyword evidence="10" id="KW-1185">Reference proteome</keyword>
<dbReference type="Gene3D" id="3.40.630.30">
    <property type="match status" value="1"/>
</dbReference>
<comment type="catalytic activity">
    <reaction evidence="6">
        <text>L-lysyl-[protein] + acetyl-CoA = N(6)-acetyl-L-lysyl-[protein] + CoA + H(+)</text>
        <dbReference type="Rhea" id="RHEA:45948"/>
        <dbReference type="Rhea" id="RHEA-COMP:9752"/>
        <dbReference type="Rhea" id="RHEA-COMP:10731"/>
        <dbReference type="ChEBI" id="CHEBI:15378"/>
        <dbReference type="ChEBI" id="CHEBI:29969"/>
        <dbReference type="ChEBI" id="CHEBI:57287"/>
        <dbReference type="ChEBI" id="CHEBI:57288"/>
        <dbReference type="ChEBI" id="CHEBI:61930"/>
        <dbReference type="EC" id="2.3.1.48"/>
    </reaction>
</comment>
<proteinExistence type="inferred from homology"/>
<keyword evidence="4 9" id="KW-0808">Transferase</keyword>
<dbReference type="EC" id="2.3.1.48" evidence="2"/>
<accession>A0ABR3ZJL9</accession>
<sequence>MGEIDTNEWSTNSTEATTISLVRISSNSPGHGLSHVASFKPTYTHQLFGEQEQIFGYKGLKMDIQVLDHCPLTRIATKFDRKFPKRGDVEADDIEDIWREVLNEDAFVSEKAFSDNAKSLEHQTPAGELCHSQKLSPNSNYEVWHGRLSSPAIYGSFSAIDFLSPLLIDGGSTITESPDLPSNHRWRIFSVYRKDESTQDKHSLVAYATVYTLYHFSSGYKPPYIELLKQDGSKDSQPEGDEPCTRRIAQFVVLPSFQNQGIGQLLYATIFDYYYNDPSTKRLIVESPSNDFDDLRDVSDLVLLHRREKFNSIKIDTSYNPSKQTSKKGKTLGAAVKPSFEKSRMLDMNLLNELQRDLKMPPRQFQRLIEIHLMSQLPPSVRPTIEPVHIKPTAVDLHQYRLWSLLVKERLVRQHGDALTELEHEERIVRLNETLQNVGLDYARLLDRVQRVEARTKATESTENTENRKEKRKLGEDNNARNTITADASTESKRRKVAKATEDSGADTNDQKRIVPTRV</sequence>
<dbReference type="EMBL" id="JAWDJO010000018">
    <property type="protein sequence ID" value="KAL1899734.1"/>
    <property type="molecule type" value="Genomic_DNA"/>
</dbReference>
<protein>
    <recommendedName>
        <fullName evidence="3">Histone acetyltransferase type B catalytic subunit</fullName>
        <ecNumber evidence="2">2.3.1.48</ecNumber>
    </recommendedName>
</protein>
<evidence type="ECO:0000256" key="1">
    <source>
        <dbReference type="ARBA" id="ARBA00010543"/>
    </source>
</evidence>
<comment type="similarity">
    <text evidence="1">Belongs to the HAT1 family.</text>
</comment>
<evidence type="ECO:0000256" key="7">
    <source>
        <dbReference type="SAM" id="MobiDB-lite"/>
    </source>
</evidence>